<accession>A0AAU0BFJ1</accession>
<protein>
    <recommendedName>
        <fullName evidence="3">ATP-binding protein</fullName>
    </recommendedName>
</protein>
<reference evidence="1 2" key="1">
    <citation type="submission" date="2022-08" db="EMBL/GenBank/DDBJ databases">
        <title>Whole genome sequencing-based tracing of a 2022 introduction and outbreak of Xanthomonas hortorum pv. pelargonii.</title>
        <authorList>
            <person name="Iruegas-Bocardo F."/>
            <person name="Weisberg A.K."/>
            <person name="Riutta E.R."/>
            <person name="Kilday K."/>
            <person name="Bonkowski J.C."/>
            <person name="Creswell T."/>
            <person name="Daughtrey M.L."/>
            <person name="Rane K."/>
            <person name="Grunwald N.J."/>
            <person name="Chang J.H."/>
            <person name="Putnam M.L."/>
        </authorList>
    </citation>
    <scope>NUCLEOTIDE SEQUENCE [LARGE SCALE GENOMIC DNA]</scope>
    <source>
        <strain evidence="1 2">22-323</strain>
    </source>
</reference>
<dbReference type="AlphaFoldDB" id="A0AAU0BFJ1"/>
<gene>
    <name evidence="1" type="ORF">NYR97_09460</name>
</gene>
<evidence type="ECO:0000313" key="1">
    <source>
        <dbReference type="EMBL" id="WOB51551.1"/>
    </source>
</evidence>
<proteinExistence type="predicted"/>
<dbReference type="InterPro" id="IPR027417">
    <property type="entry name" value="P-loop_NTPase"/>
</dbReference>
<organism evidence="1 2">
    <name type="scientific">Xanthomonas hydrangeae</name>
    <dbReference type="NCBI Taxonomy" id="2775159"/>
    <lineage>
        <taxon>Bacteria</taxon>
        <taxon>Pseudomonadati</taxon>
        <taxon>Pseudomonadota</taxon>
        <taxon>Gammaproteobacteria</taxon>
        <taxon>Lysobacterales</taxon>
        <taxon>Lysobacteraceae</taxon>
        <taxon>Xanthomonas</taxon>
    </lineage>
</organism>
<name>A0AAU0BFJ1_9XANT</name>
<keyword evidence="2" id="KW-1185">Reference proteome</keyword>
<dbReference type="Proteomes" id="UP001302716">
    <property type="component" value="Chromosome"/>
</dbReference>
<evidence type="ECO:0000313" key="2">
    <source>
        <dbReference type="Proteomes" id="UP001302716"/>
    </source>
</evidence>
<evidence type="ECO:0008006" key="3">
    <source>
        <dbReference type="Google" id="ProtNLM"/>
    </source>
</evidence>
<dbReference type="EMBL" id="CP103836">
    <property type="protein sequence ID" value="WOB51551.1"/>
    <property type="molecule type" value="Genomic_DNA"/>
</dbReference>
<dbReference type="RefSeq" id="WP_316697685.1">
    <property type="nucleotide sequence ID" value="NZ_CP103836.1"/>
</dbReference>
<dbReference type="SUPFAM" id="SSF52540">
    <property type="entry name" value="P-loop containing nucleoside triphosphate hydrolases"/>
    <property type="match status" value="1"/>
</dbReference>
<sequence length="339" mass="38494">MKVDKLLMHPKFSTSRKNILATLQFADPGSLVFVVGISGVGKSELRYEAMRTLSGPSSNWTDGEMPAVAVRATLTDRRFFNPKDLAMRLAYSLRHPDVSWLQNREEVEDPDVVHVEVETARRAPVWAERRRNSTEHGLRFEFERHAQARRLRWLFIEEGTSICTVPRGRSVHNYMMGLMQLAEECSLTIVLFGTPRAAALWDSFPDVRRRSLFVWVERYREDRAEDHLAFGGLVMALARQYPLSSPDLLVNNLELALTNSAGSFGELKQFLARADQARRRRQAESIGTCDLISASYSRDQILSMWEVAKEFDRLQEPNVLARDLSHLDLAWAGGLGSGS</sequence>